<evidence type="ECO:0000313" key="3">
    <source>
        <dbReference type="EMBL" id="MFC3230344.1"/>
    </source>
</evidence>
<feature type="compositionally biased region" description="Basic and acidic residues" evidence="1">
    <location>
        <begin position="150"/>
        <end position="161"/>
    </location>
</feature>
<dbReference type="Gene3D" id="1.10.260.40">
    <property type="entry name" value="lambda repressor-like DNA-binding domains"/>
    <property type="match status" value="1"/>
</dbReference>
<feature type="domain" description="HTH cro/C1-type" evidence="2">
    <location>
        <begin position="15"/>
        <end position="69"/>
    </location>
</feature>
<dbReference type="Pfam" id="PF01381">
    <property type="entry name" value="HTH_3"/>
    <property type="match status" value="1"/>
</dbReference>
<dbReference type="EMBL" id="JBHRTR010000044">
    <property type="protein sequence ID" value="MFC3230344.1"/>
    <property type="molecule type" value="Genomic_DNA"/>
</dbReference>
<sequence>MSEDARVARHVAARLRLGRILRDLRQSDLAERVGVLPQQIHKYESGLSRITIERLHALSDALGVPIGFFFEGLHDADGAARAAFSELETMVPEDTSAVETTLLYQEMQDLCRAFSRIPVPEVRQQIISLAKTLSDDLPPPAPKGSGPAEPVHKEEAEAGTS</sequence>
<evidence type="ECO:0000256" key="1">
    <source>
        <dbReference type="SAM" id="MobiDB-lite"/>
    </source>
</evidence>
<accession>A0ABV7L713</accession>
<dbReference type="InterPro" id="IPR010982">
    <property type="entry name" value="Lambda_DNA-bd_dom_sf"/>
</dbReference>
<dbReference type="PANTHER" id="PTHR43236:SF2">
    <property type="entry name" value="BLL0069 PROTEIN"/>
    <property type="match status" value="1"/>
</dbReference>
<dbReference type="RefSeq" id="WP_379905433.1">
    <property type="nucleotide sequence ID" value="NZ_JBHRTR010000044.1"/>
</dbReference>
<dbReference type="InterPro" id="IPR001387">
    <property type="entry name" value="Cro/C1-type_HTH"/>
</dbReference>
<protein>
    <submittedName>
        <fullName evidence="3">Helix-turn-helix domain-containing protein</fullName>
    </submittedName>
</protein>
<keyword evidence="4" id="KW-1185">Reference proteome</keyword>
<dbReference type="SUPFAM" id="SSF47413">
    <property type="entry name" value="lambda repressor-like DNA-binding domains"/>
    <property type="match status" value="1"/>
</dbReference>
<proteinExistence type="predicted"/>
<dbReference type="InterPro" id="IPR052345">
    <property type="entry name" value="Rad_response_metalloprotease"/>
</dbReference>
<name>A0ABV7L713_9PROT</name>
<reference evidence="4" key="1">
    <citation type="journal article" date="2019" name="Int. J. Syst. Evol. Microbiol.">
        <title>The Global Catalogue of Microorganisms (GCM) 10K type strain sequencing project: providing services to taxonomists for standard genome sequencing and annotation.</title>
        <authorList>
            <consortium name="The Broad Institute Genomics Platform"/>
            <consortium name="The Broad Institute Genome Sequencing Center for Infectious Disease"/>
            <person name="Wu L."/>
            <person name="Ma J."/>
        </authorList>
    </citation>
    <scope>NUCLEOTIDE SEQUENCE [LARGE SCALE GENOMIC DNA]</scope>
    <source>
        <strain evidence="4">KCTC 42964</strain>
    </source>
</reference>
<dbReference type="Proteomes" id="UP001595528">
    <property type="component" value="Unassembled WGS sequence"/>
</dbReference>
<dbReference type="CDD" id="cd00093">
    <property type="entry name" value="HTH_XRE"/>
    <property type="match status" value="1"/>
</dbReference>
<dbReference type="SMART" id="SM00530">
    <property type="entry name" value="HTH_XRE"/>
    <property type="match status" value="1"/>
</dbReference>
<organism evidence="3 4">
    <name type="scientific">Marinibaculum pumilum</name>
    <dbReference type="NCBI Taxonomy" id="1766165"/>
    <lineage>
        <taxon>Bacteria</taxon>
        <taxon>Pseudomonadati</taxon>
        <taxon>Pseudomonadota</taxon>
        <taxon>Alphaproteobacteria</taxon>
        <taxon>Rhodospirillales</taxon>
        <taxon>Rhodospirillaceae</taxon>
        <taxon>Marinibaculum</taxon>
    </lineage>
</organism>
<evidence type="ECO:0000313" key="4">
    <source>
        <dbReference type="Proteomes" id="UP001595528"/>
    </source>
</evidence>
<comment type="caution">
    <text evidence="3">The sequence shown here is derived from an EMBL/GenBank/DDBJ whole genome shotgun (WGS) entry which is preliminary data.</text>
</comment>
<dbReference type="PANTHER" id="PTHR43236">
    <property type="entry name" value="ANTITOXIN HIGA1"/>
    <property type="match status" value="1"/>
</dbReference>
<feature type="region of interest" description="Disordered" evidence="1">
    <location>
        <begin position="133"/>
        <end position="161"/>
    </location>
</feature>
<gene>
    <name evidence="3" type="ORF">ACFOGJ_24055</name>
</gene>
<evidence type="ECO:0000259" key="2">
    <source>
        <dbReference type="PROSITE" id="PS50943"/>
    </source>
</evidence>
<dbReference type="PROSITE" id="PS50943">
    <property type="entry name" value="HTH_CROC1"/>
    <property type="match status" value="1"/>
</dbReference>